<keyword evidence="3" id="KW-1185">Reference proteome</keyword>
<evidence type="ECO:0000256" key="1">
    <source>
        <dbReference type="SAM" id="Phobius"/>
    </source>
</evidence>
<keyword evidence="1" id="KW-0472">Membrane</keyword>
<keyword evidence="1" id="KW-0812">Transmembrane</keyword>
<reference evidence="2 3" key="1">
    <citation type="submission" date="2018-05" db="EMBL/GenBank/DDBJ databases">
        <title>Animal gut microbial communities from fecal samples from Wisconsin, USA.</title>
        <authorList>
            <person name="Neumann A."/>
        </authorList>
    </citation>
    <scope>NUCLEOTIDE SEQUENCE [LARGE SCALE GENOMIC DNA]</scope>
    <source>
        <strain evidence="2 3">UWS4</strain>
    </source>
</reference>
<feature type="transmembrane region" description="Helical" evidence="1">
    <location>
        <begin position="91"/>
        <end position="113"/>
    </location>
</feature>
<dbReference type="EMBL" id="QGHD01000013">
    <property type="protein sequence ID" value="PWK99161.1"/>
    <property type="molecule type" value="Genomic_DNA"/>
</dbReference>
<feature type="transmembrane region" description="Helical" evidence="1">
    <location>
        <begin position="64"/>
        <end position="85"/>
    </location>
</feature>
<proteinExistence type="predicted"/>
<sequence>MKTNYKLKILDSFVFCLLTVLFYGALLVPLFTTDCVVLFFLLLPFYSVSVLLSILCISKATIYGFQVLVLISSIILAVIPTFLGICDIDYFYIIRNIGVINIVPSFISSLALAPYDVISSGEFAPNGADCSNDSSDDS</sequence>
<dbReference type="RefSeq" id="WP_146193707.1">
    <property type="nucleotide sequence ID" value="NZ_QGHD01000013.1"/>
</dbReference>
<evidence type="ECO:0000313" key="2">
    <source>
        <dbReference type="EMBL" id="PWK99161.1"/>
    </source>
</evidence>
<protein>
    <submittedName>
        <fullName evidence="2">Uncharacterized protein</fullName>
    </submittedName>
</protein>
<dbReference type="Proteomes" id="UP000245523">
    <property type="component" value="Unassembled WGS sequence"/>
</dbReference>
<gene>
    <name evidence="2" type="ORF">B0H50_1138</name>
</gene>
<evidence type="ECO:0000313" key="3">
    <source>
        <dbReference type="Proteomes" id="UP000245523"/>
    </source>
</evidence>
<keyword evidence="1" id="KW-1133">Transmembrane helix</keyword>
<accession>A0ABX5LNI9</accession>
<organism evidence="2 3">
    <name type="scientific">Hallerella porci</name>
    <dbReference type="NCBI Taxonomy" id="1945871"/>
    <lineage>
        <taxon>Bacteria</taxon>
        <taxon>Pseudomonadati</taxon>
        <taxon>Fibrobacterota</taxon>
        <taxon>Fibrobacteria</taxon>
        <taxon>Fibrobacterales</taxon>
        <taxon>Fibrobacteraceae</taxon>
        <taxon>Hallerella</taxon>
    </lineage>
</organism>
<feature type="transmembrane region" description="Helical" evidence="1">
    <location>
        <begin position="12"/>
        <end position="31"/>
    </location>
</feature>
<comment type="caution">
    <text evidence="2">The sequence shown here is derived from an EMBL/GenBank/DDBJ whole genome shotgun (WGS) entry which is preliminary data.</text>
</comment>
<feature type="transmembrane region" description="Helical" evidence="1">
    <location>
        <begin position="37"/>
        <end position="57"/>
    </location>
</feature>
<name>A0ABX5LNI9_9BACT</name>